<dbReference type="STRING" id="1801743.A2824_03315"/>
<dbReference type="EMBL" id="MFTT01000025">
    <property type="protein sequence ID" value="OGI69450.1"/>
    <property type="molecule type" value="Genomic_DNA"/>
</dbReference>
<proteinExistence type="predicted"/>
<dbReference type="InterPro" id="IPR003795">
    <property type="entry name" value="DUF192"/>
</dbReference>
<organism evidence="1 2">
    <name type="scientific">Candidatus Nomurabacteria bacterium RIFCSPHIGHO2_01_FULL_42_16</name>
    <dbReference type="NCBI Taxonomy" id="1801743"/>
    <lineage>
        <taxon>Bacteria</taxon>
        <taxon>Candidatus Nomuraibacteriota</taxon>
    </lineage>
</organism>
<dbReference type="InterPro" id="IPR038695">
    <property type="entry name" value="Saro_0823-like_sf"/>
</dbReference>
<dbReference type="Proteomes" id="UP000178059">
    <property type="component" value="Unassembled WGS sequence"/>
</dbReference>
<dbReference type="Pfam" id="PF02643">
    <property type="entry name" value="DUF192"/>
    <property type="match status" value="1"/>
</dbReference>
<evidence type="ECO:0000313" key="1">
    <source>
        <dbReference type="EMBL" id="OGI69450.1"/>
    </source>
</evidence>
<dbReference type="PANTHER" id="PTHR37953:SF1">
    <property type="entry name" value="UPF0127 PROTEIN MJ1496"/>
    <property type="match status" value="1"/>
</dbReference>
<dbReference type="PANTHER" id="PTHR37953">
    <property type="entry name" value="UPF0127 PROTEIN MJ1496"/>
    <property type="match status" value="1"/>
</dbReference>
<accession>A0A1F6VIG9</accession>
<evidence type="ECO:0000313" key="2">
    <source>
        <dbReference type="Proteomes" id="UP000178059"/>
    </source>
</evidence>
<dbReference type="Gene3D" id="2.60.120.1140">
    <property type="entry name" value="Protein of unknown function DUF192"/>
    <property type="match status" value="1"/>
</dbReference>
<reference evidence="1 2" key="1">
    <citation type="journal article" date="2016" name="Nat. Commun.">
        <title>Thousands of microbial genomes shed light on interconnected biogeochemical processes in an aquifer system.</title>
        <authorList>
            <person name="Anantharaman K."/>
            <person name="Brown C.T."/>
            <person name="Hug L.A."/>
            <person name="Sharon I."/>
            <person name="Castelle C.J."/>
            <person name="Probst A.J."/>
            <person name="Thomas B.C."/>
            <person name="Singh A."/>
            <person name="Wilkins M.J."/>
            <person name="Karaoz U."/>
            <person name="Brodie E.L."/>
            <person name="Williams K.H."/>
            <person name="Hubbard S.S."/>
            <person name="Banfield J.F."/>
        </authorList>
    </citation>
    <scope>NUCLEOTIDE SEQUENCE [LARGE SCALE GENOMIC DNA]</scope>
</reference>
<evidence type="ECO:0008006" key="3">
    <source>
        <dbReference type="Google" id="ProtNLM"/>
    </source>
</evidence>
<dbReference type="AlphaFoldDB" id="A0A1F6VIG9"/>
<protein>
    <recommendedName>
        <fullName evidence="3">DUF192 domain-containing protein</fullName>
    </recommendedName>
</protein>
<comment type="caution">
    <text evidence="1">The sequence shown here is derived from an EMBL/GenBank/DDBJ whole genome shotgun (WGS) entry which is preliminary data.</text>
</comment>
<name>A0A1F6VIG9_9BACT</name>
<sequence length="187" mass="20780">MSKKLLKQLGLFILLIAIAGGILLALGKLPVQIDQVDFVAESPSEIRRVQILAPRSLGEVGEDSIFNVELALSPEERRQGLSGHKPLKDKEGMLFVFEKPDTYGFWMKDMLFPLDILWITPTPLPLNKGEDQGGGPLSIIHIERDVKPETYPKAFAPSEPALYVLEINAGLSEKNNFKIGDSVRFLK</sequence>
<gene>
    <name evidence="1" type="ORF">A2824_03315</name>
</gene>